<dbReference type="Proteomes" id="UP000828390">
    <property type="component" value="Unassembled WGS sequence"/>
</dbReference>
<keyword evidence="5 6" id="KW-0472">Membrane</keyword>
<reference evidence="8" key="2">
    <citation type="submission" date="2020-11" db="EMBL/GenBank/DDBJ databases">
        <authorList>
            <person name="McCartney M.A."/>
            <person name="Auch B."/>
            <person name="Kono T."/>
            <person name="Mallez S."/>
            <person name="Becker A."/>
            <person name="Gohl D.M."/>
            <person name="Silverstein K.A.T."/>
            <person name="Koren S."/>
            <person name="Bechman K.B."/>
            <person name="Herman A."/>
            <person name="Abrahante J.E."/>
            <person name="Garbe J."/>
        </authorList>
    </citation>
    <scope>NUCLEOTIDE SEQUENCE</scope>
    <source>
        <strain evidence="8">Duluth1</strain>
        <tissue evidence="8">Whole animal</tissue>
    </source>
</reference>
<feature type="transmembrane region" description="Helical" evidence="6">
    <location>
        <begin position="184"/>
        <end position="208"/>
    </location>
</feature>
<evidence type="ECO:0000256" key="6">
    <source>
        <dbReference type="SAM" id="Phobius"/>
    </source>
</evidence>
<protein>
    <recommendedName>
        <fullName evidence="7">ABC-2 type transporter transmembrane domain-containing protein</fullName>
    </recommendedName>
</protein>
<accession>A0A9D4DVY3</accession>
<sequence length="212" mass="23801">MSLLTLSLPVPSERGLISKERLAGAYRLSAFYLARTVSELPLTIVIPTLYFAFVYWMAGLNDVTAFFMTWPILVLSVISIQGFGLLIGSLFTNIKVALLTCDACILIWILLCGFFTQTFPWWLRWSRYVSHVYYPLAAITIINSRGLEPVSCNNSAVLSMPKCSDNVNAFITDEDILYQAGMVLPIYCYISTLAVVCVVFRIAIYIALRVRP</sequence>
<gene>
    <name evidence="8" type="ORF">DPMN_169820</name>
</gene>
<keyword evidence="3 6" id="KW-0812">Transmembrane</keyword>
<keyword evidence="9" id="KW-1185">Reference proteome</keyword>
<keyword evidence="4 6" id="KW-1133">Transmembrane helix</keyword>
<evidence type="ECO:0000256" key="2">
    <source>
        <dbReference type="ARBA" id="ARBA00022448"/>
    </source>
</evidence>
<reference evidence="8" key="1">
    <citation type="journal article" date="2019" name="bioRxiv">
        <title>The Genome of the Zebra Mussel, Dreissena polymorpha: A Resource for Invasive Species Research.</title>
        <authorList>
            <person name="McCartney M.A."/>
            <person name="Auch B."/>
            <person name="Kono T."/>
            <person name="Mallez S."/>
            <person name="Zhang Y."/>
            <person name="Obille A."/>
            <person name="Becker A."/>
            <person name="Abrahante J.E."/>
            <person name="Garbe J."/>
            <person name="Badalamenti J.P."/>
            <person name="Herman A."/>
            <person name="Mangelson H."/>
            <person name="Liachko I."/>
            <person name="Sullivan S."/>
            <person name="Sone E.D."/>
            <person name="Koren S."/>
            <person name="Silverstein K.A.T."/>
            <person name="Beckman K.B."/>
            <person name="Gohl D.M."/>
        </authorList>
    </citation>
    <scope>NUCLEOTIDE SEQUENCE</scope>
    <source>
        <strain evidence="8">Duluth1</strain>
        <tissue evidence="8">Whole animal</tissue>
    </source>
</reference>
<evidence type="ECO:0000256" key="5">
    <source>
        <dbReference type="ARBA" id="ARBA00023136"/>
    </source>
</evidence>
<evidence type="ECO:0000313" key="8">
    <source>
        <dbReference type="EMBL" id="KAH3768601.1"/>
    </source>
</evidence>
<comment type="caution">
    <text evidence="8">The sequence shown here is derived from an EMBL/GenBank/DDBJ whole genome shotgun (WGS) entry which is preliminary data.</text>
</comment>
<dbReference type="GO" id="GO:0140359">
    <property type="term" value="F:ABC-type transporter activity"/>
    <property type="evidence" value="ECO:0007669"/>
    <property type="project" value="InterPro"/>
</dbReference>
<evidence type="ECO:0000256" key="1">
    <source>
        <dbReference type="ARBA" id="ARBA00004141"/>
    </source>
</evidence>
<dbReference type="PANTHER" id="PTHR48041">
    <property type="entry name" value="ABC TRANSPORTER G FAMILY MEMBER 28"/>
    <property type="match status" value="1"/>
</dbReference>
<keyword evidence="2" id="KW-0813">Transport</keyword>
<feature type="transmembrane region" description="Helical" evidence="6">
    <location>
        <begin position="40"/>
        <end position="58"/>
    </location>
</feature>
<dbReference type="EMBL" id="JAIWYP010000009">
    <property type="protein sequence ID" value="KAH3768601.1"/>
    <property type="molecule type" value="Genomic_DNA"/>
</dbReference>
<feature type="domain" description="ABC-2 type transporter transmembrane" evidence="7">
    <location>
        <begin position="5"/>
        <end position="141"/>
    </location>
</feature>
<dbReference type="Pfam" id="PF01061">
    <property type="entry name" value="ABC2_membrane"/>
    <property type="match status" value="1"/>
</dbReference>
<proteinExistence type="predicted"/>
<dbReference type="AlphaFoldDB" id="A0A9D4DVY3"/>
<evidence type="ECO:0000256" key="4">
    <source>
        <dbReference type="ARBA" id="ARBA00022989"/>
    </source>
</evidence>
<organism evidence="8 9">
    <name type="scientific">Dreissena polymorpha</name>
    <name type="common">Zebra mussel</name>
    <name type="synonym">Mytilus polymorpha</name>
    <dbReference type="NCBI Taxonomy" id="45954"/>
    <lineage>
        <taxon>Eukaryota</taxon>
        <taxon>Metazoa</taxon>
        <taxon>Spiralia</taxon>
        <taxon>Lophotrochozoa</taxon>
        <taxon>Mollusca</taxon>
        <taxon>Bivalvia</taxon>
        <taxon>Autobranchia</taxon>
        <taxon>Heteroconchia</taxon>
        <taxon>Euheterodonta</taxon>
        <taxon>Imparidentia</taxon>
        <taxon>Neoheterodontei</taxon>
        <taxon>Myida</taxon>
        <taxon>Dreissenoidea</taxon>
        <taxon>Dreissenidae</taxon>
        <taxon>Dreissena</taxon>
    </lineage>
</organism>
<dbReference type="InterPro" id="IPR050352">
    <property type="entry name" value="ABCG_transporters"/>
</dbReference>
<comment type="subcellular location">
    <subcellularLocation>
        <location evidence="1">Membrane</location>
        <topology evidence="1">Multi-pass membrane protein</topology>
    </subcellularLocation>
</comment>
<evidence type="ECO:0000259" key="7">
    <source>
        <dbReference type="Pfam" id="PF01061"/>
    </source>
</evidence>
<evidence type="ECO:0000256" key="3">
    <source>
        <dbReference type="ARBA" id="ARBA00022692"/>
    </source>
</evidence>
<evidence type="ECO:0000313" key="9">
    <source>
        <dbReference type="Proteomes" id="UP000828390"/>
    </source>
</evidence>
<dbReference type="GO" id="GO:0005886">
    <property type="term" value="C:plasma membrane"/>
    <property type="evidence" value="ECO:0007669"/>
    <property type="project" value="TreeGrafter"/>
</dbReference>
<dbReference type="PANTHER" id="PTHR48041:SF63">
    <property type="entry name" value="EARLY GENE AT 23, ISOFORM C"/>
    <property type="match status" value="1"/>
</dbReference>
<dbReference type="InterPro" id="IPR013525">
    <property type="entry name" value="ABC2_TM"/>
</dbReference>
<name>A0A9D4DVY3_DREPO</name>
<feature type="transmembrane region" description="Helical" evidence="6">
    <location>
        <begin position="70"/>
        <end position="91"/>
    </location>
</feature>
<feature type="transmembrane region" description="Helical" evidence="6">
    <location>
        <begin position="103"/>
        <end position="123"/>
    </location>
</feature>